<protein>
    <submittedName>
        <fullName evidence="1">Uncharacterized protein</fullName>
    </submittedName>
</protein>
<dbReference type="AlphaFoldDB" id="A0A8S1TXM5"/>
<sequence>MLFKTLFIQEKTQLFSSEIENSFEMCLHKTSMNGSTEFIRILGSLKPEGVFKSFSYIQINFFNFYFLNASREHLGNLTLFQYQNYDYIISISHDFIFFFRFLKNQNTLRKTRQMFMNILRKRRKKLKKNTCKQKKTIHYKNHLNQRSRMWSAR</sequence>
<proteinExistence type="predicted"/>
<accession>A0A8S1TXM5</accession>
<organism evidence="1 2">
    <name type="scientific">Paramecium octaurelia</name>
    <dbReference type="NCBI Taxonomy" id="43137"/>
    <lineage>
        <taxon>Eukaryota</taxon>
        <taxon>Sar</taxon>
        <taxon>Alveolata</taxon>
        <taxon>Ciliophora</taxon>
        <taxon>Intramacronucleata</taxon>
        <taxon>Oligohymenophorea</taxon>
        <taxon>Peniculida</taxon>
        <taxon>Parameciidae</taxon>
        <taxon>Paramecium</taxon>
    </lineage>
</organism>
<evidence type="ECO:0000313" key="2">
    <source>
        <dbReference type="Proteomes" id="UP000683925"/>
    </source>
</evidence>
<reference evidence="1" key="1">
    <citation type="submission" date="2021-01" db="EMBL/GenBank/DDBJ databases">
        <authorList>
            <consortium name="Genoscope - CEA"/>
            <person name="William W."/>
        </authorList>
    </citation>
    <scope>NUCLEOTIDE SEQUENCE</scope>
</reference>
<gene>
    <name evidence="1" type="ORF">POCTA_138.1.T0320040</name>
</gene>
<keyword evidence="2" id="KW-1185">Reference proteome</keyword>
<evidence type="ECO:0000313" key="1">
    <source>
        <dbReference type="EMBL" id="CAD8156312.1"/>
    </source>
</evidence>
<dbReference type="EMBL" id="CAJJDP010000032">
    <property type="protein sequence ID" value="CAD8156312.1"/>
    <property type="molecule type" value="Genomic_DNA"/>
</dbReference>
<comment type="caution">
    <text evidence="1">The sequence shown here is derived from an EMBL/GenBank/DDBJ whole genome shotgun (WGS) entry which is preliminary data.</text>
</comment>
<name>A0A8S1TXM5_PAROT</name>
<dbReference type="Proteomes" id="UP000683925">
    <property type="component" value="Unassembled WGS sequence"/>
</dbReference>